<proteinExistence type="inferred from homology"/>
<dbReference type="AlphaFoldDB" id="A0A0B1R857"/>
<dbReference type="Pfam" id="PF02583">
    <property type="entry name" value="Trns_repr_metal"/>
    <property type="match status" value="1"/>
</dbReference>
<dbReference type="InterPro" id="IPR038390">
    <property type="entry name" value="Metal_Tscrpt_repr_sf"/>
</dbReference>
<dbReference type="GO" id="GO:0003677">
    <property type="term" value="F:DNA binding"/>
    <property type="evidence" value="ECO:0007669"/>
    <property type="project" value="InterPro"/>
</dbReference>
<name>A0A0B1R857_9GAMM</name>
<dbReference type="EMBL" id="JTJJ01000051">
    <property type="protein sequence ID" value="KHJ67397.1"/>
    <property type="molecule type" value="Genomic_DNA"/>
</dbReference>
<evidence type="ECO:0000313" key="3">
    <source>
        <dbReference type="Proteomes" id="UP000030853"/>
    </source>
</evidence>
<protein>
    <recommendedName>
        <fullName evidence="4">Metal/formaldehyde-sensitive transcriptional repressor</fullName>
    </recommendedName>
</protein>
<dbReference type="RefSeq" id="WP_039332333.1">
    <property type="nucleotide sequence ID" value="NZ_JTJJ01000051.1"/>
</dbReference>
<evidence type="ECO:0008006" key="4">
    <source>
        <dbReference type="Google" id="ProtNLM"/>
    </source>
</evidence>
<dbReference type="PANTHER" id="PTHR33677:SF5">
    <property type="entry name" value="TRANSCRIPTIONAL REPRESSOR FRMR"/>
    <property type="match status" value="1"/>
</dbReference>
<dbReference type="PANTHER" id="PTHR33677">
    <property type="entry name" value="TRANSCRIPTIONAL REPRESSOR FRMR-RELATED"/>
    <property type="match status" value="1"/>
</dbReference>
<evidence type="ECO:0000256" key="1">
    <source>
        <dbReference type="ARBA" id="ARBA00005260"/>
    </source>
</evidence>
<dbReference type="GO" id="GO:0045892">
    <property type="term" value="P:negative regulation of DNA-templated transcription"/>
    <property type="evidence" value="ECO:0007669"/>
    <property type="project" value="UniProtKB-ARBA"/>
</dbReference>
<organism evidence="2 3">
    <name type="scientific">Pantoea rodasii</name>
    <dbReference type="NCBI Taxonomy" id="1076549"/>
    <lineage>
        <taxon>Bacteria</taxon>
        <taxon>Pseudomonadati</taxon>
        <taxon>Pseudomonadota</taxon>
        <taxon>Gammaproteobacteria</taxon>
        <taxon>Enterobacterales</taxon>
        <taxon>Erwiniaceae</taxon>
        <taxon>Pantoea</taxon>
    </lineage>
</organism>
<accession>A0A0B1R857</accession>
<dbReference type="Gene3D" id="1.20.58.1000">
    <property type="entry name" value="Metal-sensitive repressor, helix protomer"/>
    <property type="match status" value="1"/>
</dbReference>
<comment type="caution">
    <text evidence="2">The sequence shown here is derived from an EMBL/GenBank/DDBJ whole genome shotgun (WGS) entry which is preliminary data.</text>
</comment>
<gene>
    <name evidence="2" type="ORF">QU24_14485</name>
</gene>
<evidence type="ECO:0000313" key="2">
    <source>
        <dbReference type="EMBL" id="KHJ67397.1"/>
    </source>
</evidence>
<dbReference type="InterPro" id="IPR003735">
    <property type="entry name" value="Metal_Tscrpt_repr"/>
</dbReference>
<dbReference type="CDD" id="cd10153">
    <property type="entry name" value="RcnR-FrmR-like_DUF156"/>
    <property type="match status" value="1"/>
</dbReference>
<dbReference type="Proteomes" id="UP000030853">
    <property type="component" value="Unassembled WGS sequence"/>
</dbReference>
<dbReference type="GO" id="GO:0046872">
    <property type="term" value="F:metal ion binding"/>
    <property type="evidence" value="ECO:0007669"/>
    <property type="project" value="InterPro"/>
</dbReference>
<reference evidence="2 3" key="1">
    <citation type="submission" date="2014-11" db="EMBL/GenBank/DDBJ databases">
        <title>Genome sequencing of Pantoea rodasii ND03.</title>
        <authorList>
            <person name="Muhamad Yunos N.Y."/>
            <person name="Chan K.-G."/>
        </authorList>
    </citation>
    <scope>NUCLEOTIDE SEQUENCE [LARGE SCALE GENOMIC DNA]</scope>
    <source>
        <strain evidence="2 3">ND03</strain>
    </source>
</reference>
<comment type="similarity">
    <text evidence="1">Belongs to the FrmR/RcnR family.</text>
</comment>
<sequence length="91" mass="10080">MGHTLKHQKSLLTRVRRIKGQAASLETALESGEECLKVLQQVAAVRGAVNGLMAELLEGHIKEHLMNESATEAERSQDLEEIVSVIRSYLK</sequence>